<dbReference type="EMBL" id="JAHWXT010000005">
    <property type="protein sequence ID" value="MCF0265658.1"/>
    <property type="molecule type" value="Genomic_DNA"/>
</dbReference>
<name>A0A8X8GEJ8_ACIGI</name>
<dbReference type="Pfam" id="PF12146">
    <property type="entry name" value="Hydrolase_4"/>
    <property type="match status" value="1"/>
</dbReference>
<evidence type="ECO:0000259" key="1">
    <source>
        <dbReference type="Pfam" id="PF12146"/>
    </source>
</evidence>
<dbReference type="Proteomes" id="UP000887320">
    <property type="component" value="Unassembled WGS sequence"/>
</dbReference>
<dbReference type="AlphaFoldDB" id="A0A8X8GEJ8"/>
<dbReference type="InterPro" id="IPR022742">
    <property type="entry name" value="Hydrolase_4"/>
</dbReference>
<proteinExistence type="predicted"/>
<sequence length="268" mass="30462">MKKIAHQILRKPFFGRFEVPWIWPQAISKEDWEAVTIPLTDQQTLAGYWKSAPAAKATLVLAHPMGKAAKAFWLRYGHADLFLKNGYNVLIYDANGFGESEGFSFDYPNDVYHAGIYAQKRTPELNVGLIGASFGAAWGLCSLAKDGHPYKIAVFEGAFPTLPEFWKHYPVAHAMLKVSNTLLPKLNKELNPLAKSTQVKYQPPILLMYGEKDIYTPPEFGHRLKVGLDHVTKVEIKIFADAEHTYIYRDFPEQYSECVIPFLKRHFA</sequence>
<evidence type="ECO:0000313" key="3">
    <source>
        <dbReference type="Proteomes" id="UP000887320"/>
    </source>
</evidence>
<accession>A0A8X8GEJ8</accession>
<protein>
    <submittedName>
        <fullName evidence="2">Lysophospholipase</fullName>
    </submittedName>
</protein>
<feature type="domain" description="Serine aminopeptidase S33" evidence="1">
    <location>
        <begin position="55"/>
        <end position="188"/>
    </location>
</feature>
<dbReference type="SUPFAM" id="SSF53474">
    <property type="entry name" value="alpha/beta-Hydrolases"/>
    <property type="match status" value="1"/>
</dbReference>
<dbReference type="RefSeq" id="WP_234623752.1">
    <property type="nucleotide sequence ID" value="NZ_JAHWXT010000005.1"/>
</dbReference>
<organism evidence="2 3">
    <name type="scientific">Acinetobacter guillouiae</name>
    <name type="common">Acinetobacter genomosp. 11</name>
    <dbReference type="NCBI Taxonomy" id="106649"/>
    <lineage>
        <taxon>Bacteria</taxon>
        <taxon>Pseudomonadati</taxon>
        <taxon>Pseudomonadota</taxon>
        <taxon>Gammaproteobacteria</taxon>
        <taxon>Moraxellales</taxon>
        <taxon>Moraxellaceae</taxon>
        <taxon>Acinetobacter</taxon>
    </lineage>
</organism>
<dbReference type="InterPro" id="IPR029058">
    <property type="entry name" value="AB_hydrolase_fold"/>
</dbReference>
<dbReference type="Gene3D" id="3.40.50.1820">
    <property type="entry name" value="alpha/beta hydrolase"/>
    <property type="match status" value="1"/>
</dbReference>
<evidence type="ECO:0000313" key="2">
    <source>
        <dbReference type="EMBL" id="MCF0265658.1"/>
    </source>
</evidence>
<gene>
    <name evidence="2" type="ORF">KW868_14505</name>
</gene>
<dbReference type="InterPro" id="IPR050228">
    <property type="entry name" value="Carboxylesterase_BioH"/>
</dbReference>
<dbReference type="PANTHER" id="PTHR43194">
    <property type="entry name" value="HYDROLASE ALPHA/BETA FOLD FAMILY"/>
    <property type="match status" value="1"/>
</dbReference>
<comment type="caution">
    <text evidence="2">The sequence shown here is derived from an EMBL/GenBank/DDBJ whole genome shotgun (WGS) entry which is preliminary data.</text>
</comment>
<reference evidence="2" key="1">
    <citation type="submission" date="2021-07" db="EMBL/GenBank/DDBJ databases">
        <authorList>
            <person name="Fernandez M."/>
            <person name="Pereira P."/>
            <person name="Torres Tejerizo G.A."/>
            <person name="Gonzalez P."/>
            <person name="Agostini E."/>
        </authorList>
    </citation>
    <scope>NUCLEOTIDE SEQUENCE</scope>
    <source>
        <strain evidence="2">SFC 500-1A</strain>
    </source>
</reference>
<dbReference type="PANTHER" id="PTHR43194:SF2">
    <property type="entry name" value="PEROXISOMAL MEMBRANE PROTEIN LPX1"/>
    <property type="match status" value="1"/>
</dbReference>